<accession>A0ABT7Y397</accession>
<protein>
    <submittedName>
        <fullName evidence="2">Uncharacterized protein</fullName>
    </submittedName>
</protein>
<feature type="chain" id="PRO_5046469894" evidence="1">
    <location>
        <begin position="19"/>
        <end position="60"/>
    </location>
</feature>
<feature type="signal peptide" evidence="1">
    <location>
        <begin position="1"/>
        <end position="18"/>
    </location>
</feature>
<keyword evidence="1" id="KW-0732">Signal</keyword>
<keyword evidence="3" id="KW-1185">Reference proteome</keyword>
<dbReference type="RefSeq" id="WP_264876135.1">
    <property type="nucleotide sequence ID" value="NZ_BLAT01000002.1"/>
</dbReference>
<evidence type="ECO:0000313" key="2">
    <source>
        <dbReference type="EMBL" id="MDN2482517.1"/>
    </source>
</evidence>
<evidence type="ECO:0000313" key="3">
    <source>
        <dbReference type="Proteomes" id="UP001169719"/>
    </source>
</evidence>
<name>A0ABT7Y397_9VIBR</name>
<comment type="caution">
    <text evidence="2">The sequence shown here is derived from an EMBL/GenBank/DDBJ whole genome shotgun (WGS) entry which is preliminary data.</text>
</comment>
<gene>
    <name evidence="2" type="ORF">QWJ08_14350</name>
</gene>
<evidence type="ECO:0000256" key="1">
    <source>
        <dbReference type="SAM" id="SignalP"/>
    </source>
</evidence>
<sequence length="60" mass="6417">MKIILTMLLLAVSTLSFASSMAGRGSTGIPTVPCYVSGEFIGTMPITECERKEGSVYKNK</sequence>
<proteinExistence type="predicted"/>
<organism evidence="2 3">
    <name type="scientific">Vibrio agarivorans</name>
    <dbReference type="NCBI Taxonomy" id="153622"/>
    <lineage>
        <taxon>Bacteria</taxon>
        <taxon>Pseudomonadati</taxon>
        <taxon>Pseudomonadota</taxon>
        <taxon>Gammaproteobacteria</taxon>
        <taxon>Vibrionales</taxon>
        <taxon>Vibrionaceae</taxon>
        <taxon>Vibrio</taxon>
    </lineage>
</organism>
<dbReference type="EMBL" id="JAUEOZ010000002">
    <property type="protein sequence ID" value="MDN2482517.1"/>
    <property type="molecule type" value="Genomic_DNA"/>
</dbReference>
<dbReference type="Proteomes" id="UP001169719">
    <property type="component" value="Unassembled WGS sequence"/>
</dbReference>
<reference evidence="2" key="1">
    <citation type="submission" date="2024-05" db="EMBL/GenBank/DDBJ databases">
        <title>Genome Sequences of Four Agar- Degrading Marine Bacteria.</title>
        <authorList>
            <person name="Phillips E.K."/>
            <person name="Shaffer J.C."/>
            <person name="Henson M.W."/>
            <person name="Temperton B."/>
            <person name="Thrash C.J."/>
            <person name="Martin M.O."/>
        </authorList>
    </citation>
    <scope>NUCLEOTIDE SEQUENCE</scope>
    <source>
        <strain evidence="2">EKP203</strain>
    </source>
</reference>